<dbReference type="InterPro" id="IPR051938">
    <property type="entry name" value="Apopto_cytoskel_mod"/>
</dbReference>
<evidence type="ECO:0000256" key="1">
    <source>
        <dbReference type="ARBA" id="ARBA00023186"/>
    </source>
</evidence>
<dbReference type="AlphaFoldDB" id="A0AAD1XLU6"/>
<feature type="transmembrane region" description="Helical" evidence="3">
    <location>
        <begin position="194"/>
        <end position="214"/>
    </location>
</feature>
<protein>
    <recommendedName>
        <fullName evidence="4">J domain-containing protein</fullName>
    </recommendedName>
</protein>
<dbReference type="PROSITE" id="PS50076">
    <property type="entry name" value="DNAJ_2"/>
    <property type="match status" value="1"/>
</dbReference>
<dbReference type="PANTHER" id="PTHR44145:SF3">
    <property type="entry name" value="DNAJ HOMOLOG SUBFAMILY A MEMBER 3, MITOCHONDRIAL"/>
    <property type="match status" value="1"/>
</dbReference>
<evidence type="ECO:0000256" key="3">
    <source>
        <dbReference type="SAM" id="Phobius"/>
    </source>
</evidence>
<name>A0AAD1XLU6_EUPCR</name>
<accession>A0AAD1XLU6</accession>
<proteinExistence type="predicted"/>
<keyword evidence="3" id="KW-1133">Transmembrane helix</keyword>
<keyword evidence="3" id="KW-0472">Membrane</keyword>
<dbReference type="InterPro" id="IPR036869">
    <property type="entry name" value="J_dom_sf"/>
</dbReference>
<evidence type="ECO:0000259" key="4">
    <source>
        <dbReference type="PROSITE" id="PS50076"/>
    </source>
</evidence>
<reference evidence="5" key="1">
    <citation type="submission" date="2023-07" db="EMBL/GenBank/DDBJ databases">
        <authorList>
            <consortium name="AG Swart"/>
            <person name="Singh M."/>
            <person name="Singh A."/>
            <person name="Seah K."/>
            <person name="Emmerich C."/>
        </authorList>
    </citation>
    <scope>NUCLEOTIDE SEQUENCE</scope>
    <source>
        <strain evidence="5">DP1</strain>
    </source>
</reference>
<dbReference type="Pfam" id="PF00226">
    <property type="entry name" value="DnaJ"/>
    <property type="match status" value="1"/>
</dbReference>
<keyword evidence="1" id="KW-0143">Chaperone</keyword>
<sequence>MHSHSKLFYKTLRPYCLPRNISFHRPQLLFRVPLRFISISKNLSKDPYVLLNVDRDTEIKDVKKAYFKLAKRYHPDLNPGNEYAEKMFILAKEAFRQIEMDKDPSLRKKREEEHRTYEEEDKKDGFKSKRPNKFYEQFHEDPNTAAEAHQELKWMRRFNVKEHRSEFMPMHYRNIDRHGMSYMEKEKVKPFDRIKFPIVIFFTIVGFIVLVMGAQKQLDRSENFLSISRKARLNSMKKSKMVIREDEISTIEQEVVETKQYQKLQDEKKNLKKSIDGTKTFVRRQNFQPKKQEIIRLSDKR</sequence>
<feature type="domain" description="J" evidence="4">
    <location>
        <begin position="46"/>
        <end position="139"/>
    </location>
</feature>
<dbReference type="InterPro" id="IPR001623">
    <property type="entry name" value="DnaJ_domain"/>
</dbReference>
<dbReference type="EMBL" id="CAMPGE010016590">
    <property type="protein sequence ID" value="CAI2375136.1"/>
    <property type="molecule type" value="Genomic_DNA"/>
</dbReference>
<evidence type="ECO:0000313" key="6">
    <source>
        <dbReference type="Proteomes" id="UP001295684"/>
    </source>
</evidence>
<dbReference type="Proteomes" id="UP001295684">
    <property type="component" value="Unassembled WGS sequence"/>
</dbReference>
<dbReference type="SUPFAM" id="SSF46565">
    <property type="entry name" value="Chaperone J-domain"/>
    <property type="match status" value="1"/>
</dbReference>
<comment type="caution">
    <text evidence="5">The sequence shown here is derived from an EMBL/GenBank/DDBJ whole genome shotgun (WGS) entry which is preliminary data.</text>
</comment>
<dbReference type="PRINTS" id="PR00625">
    <property type="entry name" value="JDOMAIN"/>
</dbReference>
<keyword evidence="6" id="KW-1185">Reference proteome</keyword>
<organism evidence="5 6">
    <name type="scientific">Euplotes crassus</name>
    <dbReference type="NCBI Taxonomy" id="5936"/>
    <lineage>
        <taxon>Eukaryota</taxon>
        <taxon>Sar</taxon>
        <taxon>Alveolata</taxon>
        <taxon>Ciliophora</taxon>
        <taxon>Intramacronucleata</taxon>
        <taxon>Spirotrichea</taxon>
        <taxon>Hypotrichia</taxon>
        <taxon>Euplotida</taxon>
        <taxon>Euplotidae</taxon>
        <taxon>Moneuplotes</taxon>
    </lineage>
</organism>
<dbReference type="CDD" id="cd06257">
    <property type="entry name" value="DnaJ"/>
    <property type="match status" value="1"/>
</dbReference>
<gene>
    <name evidence="5" type="ORF">ECRASSUSDP1_LOCUS16496</name>
</gene>
<dbReference type="Gene3D" id="1.10.287.110">
    <property type="entry name" value="DnaJ domain"/>
    <property type="match status" value="1"/>
</dbReference>
<feature type="region of interest" description="Disordered" evidence="2">
    <location>
        <begin position="101"/>
        <end position="126"/>
    </location>
</feature>
<keyword evidence="3" id="KW-0812">Transmembrane</keyword>
<evidence type="ECO:0000256" key="2">
    <source>
        <dbReference type="SAM" id="MobiDB-lite"/>
    </source>
</evidence>
<evidence type="ECO:0000313" key="5">
    <source>
        <dbReference type="EMBL" id="CAI2375136.1"/>
    </source>
</evidence>
<dbReference type="PANTHER" id="PTHR44145">
    <property type="entry name" value="DNAJ HOMOLOG SUBFAMILY A MEMBER 3, MITOCHONDRIAL"/>
    <property type="match status" value="1"/>
</dbReference>
<dbReference type="SMART" id="SM00271">
    <property type="entry name" value="DnaJ"/>
    <property type="match status" value="1"/>
</dbReference>